<evidence type="ECO:0000313" key="1">
    <source>
        <dbReference type="EMBL" id="MSS84963.1"/>
    </source>
</evidence>
<dbReference type="RefSeq" id="WP_154545791.1">
    <property type="nucleotide sequence ID" value="NZ_VULO01000011.1"/>
</dbReference>
<dbReference type="Proteomes" id="UP000470875">
    <property type="component" value="Unassembled WGS sequence"/>
</dbReference>
<protein>
    <submittedName>
        <fullName evidence="1">Uncharacterized protein</fullName>
    </submittedName>
</protein>
<comment type="caution">
    <text evidence="1">The sequence shown here is derived from an EMBL/GenBank/DDBJ whole genome shotgun (WGS) entry which is preliminary data.</text>
</comment>
<dbReference type="EMBL" id="VULO01000011">
    <property type="protein sequence ID" value="MSS84963.1"/>
    <property type="molecule type" value="Genomic_DNA"/>
</dbReference>
<proteinExistence type="predicted"/>
<organism evidence="1 2">
    <name type="scientific">Scrofimicrobium canadense</name>
    <dbReference type="NCBI Taxonomy" id="2652290"/>
    <lineage>
        <taxon>Bacteria</taxon>
        <taxon>Bacillati</taxon>
        <taxon>Actinomycetota</taxon>
        <taxon>Actinomycetes</taxon>
        <taxon>Actinomycetales</taxon>
        <taxon>Actinomycetaceae</taxon>
        <taxon>Scrofimicrobium</taxon>
    </lineage>
</organism>
<keyword evidence="2" id="KW-1185">Reference proteome</keyword>
<gene>
    <name evidence="1" type="ORF">FYJ24_09345</name>
</gene>
<evidence type="ECO:0000313" key="2">
    <source>
        <dbReference type="Proteomes" id="UP000470875"/>
    </source>
</evidence>
<accession>A0A6N7W8Z6</accession>
<reference evidence="1 2" key="1">
    <citation type="submission" date="2019-08" db="EMBL/GenBank/DDBJ databases">
        <title>In-depth cultivation of the pig gut microbiome towards novel bacterial diversity and tailored functional studies.</title>
        <authorList>
            <person name="Wylensek D."/>
            <person name="Hitch T.C.A."/>
            <person name="Clavel T."/>
        </authorList>
    </citation>
    <scope>NUCLEOTIDE SEQUENCE [LARGE SCALE GENOMIC DNA]</scope>
    <source>
        <strain evidence="1 2">WB03_NA08</strain>
    </source>
</reference>
<sequence length="272" mass="29196">MTYGYTPSPISTLSPGFTAHRKTLGQLVRVSLGGIEGETQRPLYGPGGWYWLVQTITGWWETAPIETSTVKHPLGSGVLALTPQFGPRPISISGRIIADRGGPGALEAALDELGSIKHGVLLIDELQRGLCREADVRLTDMQVTRETNIRASVTLSLQADDPRRYGSAVQKLKNGSNTLLNPGNSPCFPTISLVGPHSALTITHPGGNYTFPALSTGQRRRIQGATRNVWAGDTRVFVGSGPYPRVEEGGARWTINGLGNGTATAQRIEAWM</sequence>
<dbReference type="AlphaFoldDB" id="A0A6N7W8Z6"/>
<name>A0A6N7W8Z6_9ACTO</name>